<dbReference type="SUPFAM" id="SSF52091">
    <property type="entry name" value="SpoIIaa-like"/>
    <property type="match status" value="1"/>
</dbReference>
<dbReference type="Pfam" id="PF01740">
    <property type="entry name" value="STAS"/>
    <property type="match status" value="1"/>
</dbReference>
<protein>
    <submittedName>
        <fullName evidence="7">SulP family inorganic anion transporter</fullName>
    </submittedName>
</protein>
<keyword evidence="3 5" id="KW-1133">Transmembrane helix</keyword>
<feature type="transmembrane region" description="Helical" evidence="5">
    <location>
        <begin position="149"/>
        <end position="167"/>
    </location>
</feature>
<evidence type="ECO:0000256" key="5">
    <source>
        <dbReference type="SAM" id="Phobius"/>
    </source>
</evidence>
<keyword evidence="4 5" id="KW-0472">Membrane</keyword>
<organism evidence="7 8">
    <name type="scientific">Sphingomonas mollis</name>
    <dbReference type="NCBI Taxonomy" id="2795726"/>
    <lineage>
        <taxon>Bacteria</taxon>
        <taxon>Pseudomonadati</taxon>
        <taxon>Pseudomonadota</taxon>
        <taxon>Alphaproteobacteria</taxon>
        <taxon>Sphingomonadales</taxon>
        <taxon>Sphingomonadaceae</taxon>
        <taxon>Sphingomonas</taxon>
    </lineage>
</organism>
<dbReference type="PANTHER" id="PTHR43310:SF1">
    <property type="entry name" value="SULFATE TRANSPORTER YBAR-RELATED"/>
    <property type="match status" value="1"/>
</dbReference>
<reference evidence="8" key="1">
    <citation type="submission" date="2020-12" db="EMBL/GenBank/DDBJ databases">
        <title>Hymenobacter sp.</title>
        <authorList>
            <person name="Kim M.K."/>
        </authorList>
    </citation>
    <scope>NUCLEOTIDE SEQUENCE [LARGE SCALE GENOMIC DNA]</scope>
    <source>
        <strain evidence="8">BT553</strain>
    </source>
</reference>
<dbReference type="CDD" id="cd07042">
    <property type="entry name" value="STAS_SulP_like_sulfate_transporter"/>
    <property type="match status" value="1"/>
</dbReference>
<feature type="transmembrane region" description="Helical" evidence="5">
    <location>
        <begin position="356"/>
        <end position="388"/>
    </location>
</feature>
<evidence type="ECO:0000259" key="6">
    <source>
        <dbReference type="PROSITE" id="PS50801"/>
    </source>
</evidence>
<dbReference type="RefSeq" id="WP_199040409.1">
    <property type="nucleotide sequence ID" value="NZ_JAELXS010000010.1"/>
</dbReference>
<feature type="transmembrane region" description="Helical" evidence="5">
    <location>
        <begin position="95"/>
        <end position="113"/>
    </location>
</feature>
<feature type="transmembrane region" description="Helical" evidence="5">
    <location>
        <begin position="218"/>
        <end position="239"/>
    </location>
</feature>
<dbReference type="Gene3D" id="3.30.750.24">
    <property type="entry name" value="STAS domain"/>
    <property type="match status" value="1"/>
</dbReference>
<evidence type="ECO:0000313" key="8">
    <source>
        <dbReference type="Proteomes" id="UP000640426"/>
    </source>
</evidence>
<comment type="caution">
    <text evidence="7">The sequence shown here is derived from an EMBL/GenBank/DDBJ whole genome shotgun (WGS) entry which is preliminary data.</text>
</comment>
<dbReference type="EMBL" id="JAELXS010000010">
    <property type="protein sequence ID" value="MBJ6123276.1"/>
    <property type="molecule type" value="Genomic_DNA"/>
</dbReference>
<feature type="transmembrane region" description="Helical" evidence="5">
    <location>
        <begin position="51"/>
        <end position="67"/>
    </location>
</feature>
<feature type="transmembrane region" description="Helical" evidence="5">
    <location>
        <begin position="324"/>
        <end position="344"/>
    </location>
</feature>
<sequence length="493" mass="52043">MNTLSLSRYRTEWFSGIGQARRDVLAGMVGTFALIPEVIAFSFVAGIDPEVGLFASFVIGIVIAIAGGRPAMISGAAGSVALVAAALVHAHGLPYLLAATVLAGVFQIVFGLLKLDVLMRFVSRSVRTGFVNALAILIFSAQLPQLIGVTWHSYAMIALGLAIIYLLPRITTAIPSPLICIVVLTAIAAFVPMPLRVVADLGRLPDGLPTLALPHLPIAWETLAIVAPYALAMAAVGLLESMMTASVVDDLTETTSAKARECTGLGLANIAAGMFGGIAGCGMIGQTVGNVRYGGRGRLSTLVAGVFLLVVMVPLRPWVAQVPVAALVAIMVMVSISTFSWGSLRDLGRHPKVSGIVMLATVAVTVATHDLSAGVIVGVLLSGVFFAFKVTRLMDVAVEYDAATDTRLYHVSGQIFFASADIFADRFDLRDTARRARIDLTHAHLWDITAVGALEDVVSKMRRHAMTVEVVGLNEASAILVDRHAPLMREVGI</sequence>
<dbReference type="InterPro" id="IPR052706">
    <property type="entry name" value="Membrane-Transporter-like"/>
</dbReference>
<accession>A0ABS0XTA9</accession>
<name>A0ABS0XTA9_9SPHN</name>
<dbReference type="InterPro" id="IPR002645">
    <property type="entry name" value="STAS_dom"/>
</dbReference>
<evidence type="ECO:0000313" key="7">
    <source>
        <dbReference type="EMBL" id="MBJ6123276.1"/>
    </source>
</evidence>
<keyword evidence="8" id="KW-1185">Reference proteome</keyword>
<feature type="transmembrane region" description="Helical" evidence="5">
    <location>
        <begin position="299"/>
        <end position="318"/>
    </location>
</feature>
<dbReference type="InterPro" id="IPR036513">
    <property type="entry name" value="STAS_dom_sf"/>
</dbReference>
<feature type="transmembrane region" description="Helical" evidence="5">
    <location>
        <begin position="125"/>
        <end position="143"/>
    </location>
</feature>
<evidence type="ECO:0000256" key="4">
    <source>
        <dbReference type="ARBA" id="ARBA00023136"/>
    </source>
</evidence>
<dbReference type="InterPro" id="IPR011547">
    <property type="entry name" value="SLC26A/SulP_dom"/>
</dbReference>
<feature type="transmembrane region" description="Helical" evidence="5">
    <location>
        <begin position="24"/>
        <end position="45"/>
    </location>
</feature>
<comment type="subcellular location">
    <subcellularLocation>
        <location evidence="1">Membrane</location>
        <topology evidence="1">Multi-pass membrane protein</topology>
    </subcellularLocation>
</comment>
<dbReference type="PANTHER" id="PTHR43310">
    <property type="entry name" value="SULFATE TRANSPORTER YBAR-RELATED"/>
    <property type="match status" value="1"/>
</dbReference>
<feature type="domain" description="STAS" evidence="6">
    <location>
        <begin position="396"/>
        <end position="493"/>
    </location>
</feature>
<evidence type="ECO:0000256" key="1">
    <source>
        <dbReference type="ARBA" id="ARBA00004141"/>
    </source>
</evidence>
<dbReference type="Proteomes" id="UP000640426">
    <property type="component" value="Unassembled WGS sequence"/>
</dbReference>
<proteinExistence type="predicted"/>
<evidence type="ECO:0000256" key="3">
    <source>
        <dbReference type="ARBA" id="ARBA00022989"/>
    </source>
</evidence>
<keyword evidence="2 5" id="KW-0812">Transmembrane</keyword>
<evidence type="ECO:0000256" key="2">
    <source>
        <dbReference type="ARBA" id="ARBA00022692"/>
    </source>
</evidence>
<dbReference type="PROSITE" id="PS50801">
    <property type="entry name" value="STAS"/>
    <property type="match status" value="1"/>
</dbReference>
<dbReference type="Pfam" id="PF00916">
    <property type="entry name" value="Sulfate_transp"/>
    <property type="match status" value="2"/>
</dbReference>
<gene>
    <name evidence="7" type="ORF">JAO74_15930</name>
</gene>
<feature type="transmembrane region" description="Helical" evidence="5">
    <location>
        <begin position="179"/>
        <end position="198"/>
    </location>
</feature>